<evidence type="ECO:0000313" key="2">
    <source>
        <dbReference type="Proteomes" id="UP000264002"/>
    </source>
</evidence>
<gene>
    <name evidence="1" type="ORF">DYP60_01420</name>
</gene>
<keyword evidence="2" id="KW-1185">Reference proteome</keyword>
<name>A0A372MLG9_9SPIR</name>
<dbReference type="EMBL" id="QUWK01000001">
    <property type="protein sequence ID" value="RFU96253.1"/>
    <property type="molecule type" value="Genomic_DNA"/>
</dbReference>
<sequence>MYELSSYASPKAKLTQMIKKGEIIQIIRGVYADSLSDPHLPVAGMIYSPSYISFETALAYHQMIPERVYEMKSAGFRLNKEKHYETPFGRYSFLYIPESVFPWALEPAPEQGHGFRLATPEKALLDTLYKIRKIQSKKAIQDLLFDDLRLSEDQVYALDWEMMSSLAPLYHSTTLQTLLRWKEHV</sequence>
<protein>
    <recommendedName>
        <fullName evidence="3">Transcriptional regulator, AbiEi antitoxin, Type IV TA system</fullName>
    </recommendedName>
</protein>
<comment type="caution">
    <text evidence="1">The sequence shown here is derived from an EMBL/GenBank/DDBJ whole genome shotgun (WGS) entry which is preliminary data.</text>
</comment>
<dbReference type="Proteomes" id="UP000264002">
    <property type="component" value="Unassembled WGS sequence"/>
</dbReference>
<evidence type="ECO:0000313" key="1">
    <source>
        <dbReference type="EMBL" id="RFU96253.1"/>
    </source>
</evidence>
<reference evidence="2" key="1">
    <citation type="submission" date="2018-08" db="EMBL/GenBank/DDBJ databases">
        <authorList>
            <person name="Grouzdev D.S."/>
            <person name="Krutkina M.S."/>
        </authorList>
    </citation>
    <scope>NUCLEOTIDE SEQUENCE [LARGE SCALE GENOMIC DNA]</scope>
    <source>
        <strain evidence="2">4-11</strain>
    </source>
</reference>
<proteinExistence type="predicted"/>
<accession>A0A372MLG9</accession>
<evidence type="ECO:0008006" key="3">
    <source>
        <dbReference type="Google" id="ProtNLM"/>
    </source>
</evidence>
<organism evidence="1 2">
    <name type="scientific">Sphaerochaeta halotolerans</name>
    <dbReference type="NCBI Taxonomy" id="2293840"/>
    <lineage>
        <taxon>Bacteria</taxon>
        <taxon>Pseudomonadati</taxon>
        <taxon>Spirochaetota</taxon>
        <taxon>Spirochaetia</taxon>
        <taxon>Spirochaetales</taxon>
        <taxon>Sphaerochaetaceae</taxon>
        <taxon>Sphaerochaeta</taxon>
    </lineage>
</organism>
<reference evidence="1 2" key="2">
    <citation type="submission" date="2018-09" db="EMBL/GenBank/DDBJ databases">
        <title>Genome of Sphaerochaeta halotolerans strain 4-11.</title>
        <authorList>
            <person name="Nazina T.N."/>
            <person name="Sokolova D.S."/>
        </authorList>
    </citation>
    <scope>NUCLEOTIDE SEQUENCE [LARGE SCALE GENOMIC DNA]</scope>
    <source>
        <strain evidence="1 2">4-11</strain>
    </source>
</reference>
<dbReference type="AlphaFoldDB" id="A0A372MLG9"/>